<name>A0A1C3EJL3_9GAMM</name>
<reference evidence="8 9" key="1">
    <citation type="submission" date="2016-05" db="EMBL/GenBank/DDBJ databases">
        <title>Genomic Taxonomy of the Vibrionaceae.</title>
        <authorList>
            <person name="Gomez-Gil B."/>
            <person name="Enciso-Ibarra J."/>
        </authorList>
    </citation>
    <scope>NUCLEOTIDE SEQUENCE [LARGE SCALE GENOMIC DNA]</scope>
    <source>
        <strain evidence="8 9">CAIM 1920</strain>
    </source>
</reference>
<dbReference type="PANTHER" id="PTHR33452">
    <property type="entry name" value="OXIDOREDUCTASE CATD-RELATED"/>
    <property type="match status" value="1"/>
</dbReference>
<protein>
    <recommendedName>
        <fullName evidence="10">DoxX family protein</fullName>
    </recommendedName>
</protein>
<dbReference type="EMBL" id="LYBM01000016">
    <property type="protein sequence ID" value="ODA33427.1"/>
    <property type="molecule type" value="Genomic_DNA"/>
</dbReference>
<feature type="transmembrane region" description="Helical" evidence="7">
    <location>
        <begin position="61"/>
        <end position="84"/>
    </location>
</feature>
<accession>A0A1C3EJL3</accession>
<feature type="transmembrane region" description="Helical" evidence="7">
    <location>
        <begin position="119"/>
        <end position="137"/>
    </location>
</feature>
<comment type="subcellular location">
    <subcellularLocation>
        <location evidence="1">Cell membrane</location>
        <topology evidence="1">Multi-pass membrane protein</topology>
    </subcellularLocation>
</comment>
<dbReference type="OrthoDB" id="121744at2"/>
<dbReference type="AlphaFoldDB" id="A0A1C3EJL3"/>
<evidence type="ECO:0000256" key="4">
    <source>
        <dbReference type="ARBA" id="ARBA00022692"/>
    </source>
</evidence>
<dbReference type="RefSeq" id="WP_068901900.1">
    <property type="nucleotide sequence ID" value="NZ_JBHUIF010000022.1"/>
</dbReference>
<keyword evidence="5 7" id="KW-1133">Transmembrane helix</keyword>
<dbReference type="GO" id="GO:0005886">
    <property type="term" value="C:plasma membrane"/>
    <property type="evidence" value="ECO:0007669"/>
    <property type="project" value="UniProtKB-SubCell"/>
</dbReference>
<sequence length="144" mass="15981">MSELIRRADSLIENLLAPLTPALLLVCRLWVAWVFFRSGMIKLSGWDSTLLLFEYEYNIPLLPPVFAAYLATGAELVLPVFLALGLLARPAALALFVFNIVAVVSYPTLWDKGFFDHQMWGVMLLANVVLGPGMLAVDKITKSK</sequence>
<dbReference type="PANTHER" id="PTHR33452:SF1">
    <property type="entry name" value="INNER MEMBRANE PROTEIN YPHA-RELATED"/>
    <property type="match status" value="1"/>
</dbReference>
<evidence type="ECO:0000256" key="7">
    <source>
        <dbReference type="SAM" id="Phobius"/>
    </source>
</evidence>
<evidence type="ECO:0000256" key="6">
    <source>
        <dbReference type="ARBA" id="ARBA00023136"/>
    </source>
</evidence>
<evidence type="ECO:0000256" key="2">
    <source>
        <dbReference type="ARBA" id="ARBA00006679"/>
    </source>
</evidence>
<evidence type="ECO:0000313" key="8">
    <source>
        <dbReference type="EMBL" id="ODA33427.1"/>
    </source>
</evidence>
<dbReference type="STRING" id="1080227.A8L45_10275"/>
<keyword evidence="4 7" id="KW-0812">Transmembrane</keyword>
<feature type="transmembrane region" description="Helical" evidence="7">
    <location>
        <begin position="12"/>
        <end position="36"/>
    </location>
</feature>
<comment type="caution">
    <text evidence="8">The sequence shown here is derived from an EMBL/GenBank/DDBJ whole genome shotgun (WGS) entry which is preliminary data.</text>
</comment>
<proteinExistence type="inferred from homology"/>
<evidence type="ECO:0000256" key="5">
    <source>
        <dbReference type="ARBA" id="ARBA00022989"/>
    </source>
</evidence>
<dbReference type="InterPro" id="IPR051907">
    <property type="entry name" value="DoxX-like_oxidoreductase"/>
</dbReference>
<keyword evidence="9" id="KW-1185">Reference proteome</keyword>
<dbReference type="Pfam" id="PF07681">
    <property type="entry name" value="DoxX"/>
    <property type="match status" value="1"/>
</dbReference>
<comment type="similarity">
    <text evidence="2">Belongs to the DoxX family.</text>
</comment>
<evidence type="ECO:0008006" key="10">
    <source>
        <dbReference type="Google" id="ProtNLM"/>
    </source>
</evidence>
<feature type="transmembrane region" description="Helical" evidence="7">
    <location>
        <begin position="91"/>
        <end position="107"/>
    </location>
</feature>
<evidence type="ECO:0000256" key="3">
    <source>
        <dbReference type="ARBA" id="ARBA00022475"/>
    </source>
</evidence>
<dbReference type="Proteomes" id="UP000094936">
    <property type="component" value="Unassembled WGS sequence"/>
</dbReference>
<keyword evidence="3" id="KW-1003">Cell membrane</keyword>
<evidence type="ECO:0000313" key="9">
    <source>
        <dbReference type="Proteomes" id="UP000094936"/>
    </source>
</evidence>
<organism evidence="8 9">
    <name type="scientific">Veronia pacifica</name>
    <dbReference type="NCBI Taxonomy" id="1080227"/>
    <lineage>
        <taxon>Bacteria</taxon>
        <taxon>Pseudomonadati</taxon>
        <taxon>Pseudomonadota</taxon>
        <taxon>Gammaproteobacteria</taxon>
        <taxon>Vibrionales</taxon>
        <taxon>Vibrionaceae</taxon>
        <taxon>Veronia</taxon>
    </lineage>
</organism>
<keyword evidence="6 7" id="KW-0472">Membrane</keyword>
<dbReference type="InterPro" id="IPR032808">
    <property type="entry name" value="DoxX"/>
</dbReference>
<evidence type="ECO:0000256" key="1">
    <source>
        <dbReference type="ARBA" id="ARBA00004651"/>
    </source>
</evidence>
<gene>
    <name evidence="8" type="ORF">A8L45_10275</name>
</gene>